<sequence length="321" mass="36884">LYWDTSDPSIKTAILALTRACALSLQWEVSKADIGEIKDSLETWYRYIDRQITAKAISNSIYKSSMHHLFHIPHIIEQCSSLRNISVRSMEREIGNYKKKMRARVNVDANAINVLERITRFKFLEATGMIDFSVLYNRNPESNKTGFVKHPATYIDNCNDYPQLWEPFSSPVLIPKGYSGDLTIEGLVRMDSLILAIASYKRRFLGINKGRPLVLNLDLIITPAAKLWRDSHVFTSVLFKSKLPASYTKRGGEFVMFESNVKKKGSIIVYNLFQTGISVSSYSFLKLTWNLKKVDPMEVSMLLLRSWNRTKLLVMNQSRDH</sequence>
<dbReference type="AlphaFoldDB" id="A0A8H7SI45"/>
<reference evidence="1" key="1">
    <citation type="submission" date="2021-01" db="EMBL/GenBank/DDBJ databases">
        <title>Metabolic potential, ecology and presence of endohyphal bacteria is reflected in genomic diversity of Mucoromycotina.</title>
        <authorList>
            <person name="Muszewska A."/>
            <person name="Okrasinska A."/>
            <person name="Steczkiewicz K."/>
            <person name="Drgas O."/>
            <person name="Orlowska M."/>
            <person name="Perlinska-Lenart U."/>
            <person name="Aleksandrzak-Piekarczyk T."/>
            <person name="Szatraj K."/>
            <person name="Zielenkiewicz U."/>
            <person name="Pilsyk S."/>
            <person name="Malc E."/>
            <person name="Mieczkowski P."/>
            <person name="Kruszewska J.S."/>
            <person name="Biernat P."/>
            <person name="Pawlowska J."/>
        </authorList>
    </citation>
    <scope>NUCLEOTIDE SEQUENCE</scope>
    <source>
        <strain evidence="1">WA0000018081</strain>
    </source>
</reference>
<organism evidence="1 2">
    <name type="scientific">Thamnidium elegans</name>
    <dbReference type="NCBI Taxonomy" id="101142"/>
    <lineage>
        <taxon>Eukaryota</taxon>
        <taxon>Fungi</taxon>
        <taxon>Fungi incertae sedis</taxon>
        <taxon>Mucoromycota</taxon>
        <taxon>Mucoromycotina</taxon>
        <taxon>Mucoromycetes</taxon>
        <taxon>Mucorales</taxon>
        <taxon>Mucorineae</taxon>
        <taxon>Mucoraceae</taxon>
        <taxon>Thamnidium</taxon>
    </lineage>
</organism>
<comment type="caution">
    <text evidence="1">The sequence shown here is derived from an EMBL/GenBank/DDBJ whole genome shotgun (WGS) entry which is preliminary data.</text>
</comment>
<evidence type="ECO:0000313" key="2">
    <source>
        <dbReference type="Proteomes" id="UP000613177"/>
    </source>
</evidence>
<evidence type="ECO:0000313" key="1">
    <source>
        <dbReference type="EMBL" id="KAG2228523.1"/>
    </source>
</evidence>
<dbReference type="Proteomes" id="UP000613177">
    <property type="component" value="Unassembled WGS sequence"/>
</dbReference>
<dbReference type="EMBL" id="JAEPRE010000429">
    <property type="protein sequence ID" value="KAG2228523.1"/>
    <property type="molecule type" value="Genomic_DNA"/>
</dbReference>
<feature type="non-terminal residue" evidence="1">
    <location>
        <position position="1"/>
    </location>
</feature>
<keyword evidence="2" id="KW-1185">Reference proteome</keyword>
<protein>
    <submittedName>
        <fullName evidence="1">Uncharacterized protein</fullName>
    </submittedName>
</protein>
<name>A0A8H7SI45_9FUNG</name>
<gene>
    <name evidence="1" type="ORF">INT48_009226</name>
</gene>
<accession>A0A8H7SI45</accession>
<proteinExistence type="predicted"/>